<accession>A0ACA9SMZ0</accession>
<evidence type="ECO:0000313" key="1">
    <source>
        <dbReference type="EMBL" id="CAG8841649.1"/>
    </source>
</evidence>
<dbReference type="Proteomes" id="UP000789920">
    <property type="component" value="Unassembled WGS sequence"/>
</dbReference>
<evidence type="ECO:0000313" key="2">
    <source>
        <dbReference type="Proteomes" id="UP000789920"/>
    </source>
</evidence>
<proteinExistence type="predicted"/>
<protein>
    <submittedName>
        <fullName evidence="1">14188_t:CDS:1</fullName>
    </submittedName>
</protein>
<reference evidence="1" key="1">
    <citation type="submission" date="2021-06" db="EMBL/GenBank/DDBJ databases">
        <authorList>
            <person name="Kallberg Y."/>
            <person name="Tangrot J."/>
            <person name="Rosling A."/>
        </authorList>
    </citation>
    <scope>NUCLEOTIDE SEQUENCE</scope>
    <source>
        <strain evidence="1">MA461A</strain>
    </source>
</reference>
<feature type="non-terminal residue" evidence="1">
    <location>
        <position position="47"/>
    </location>
</feature>
<organism evidence="1 2">
    <name type="scientific">Racocetra persica</name>
    <dbReference type="NCBI Taxonomy" id="160502"/>
    <lineage>
        <taxon>Eukaryota</taxon>
        <taxon>Fungi</taxon>
        <taxon>Fungi incertae sedis</taxon>
        <taxon>Mucoromycota</taxon>
        <taxon>Glomeromycotina</taxon>
        <taxon>Glomeromycetes</taxon>
        <taxon>Diversisporales</taxon>
        <taxon>Gigasporaceae</taxon>
        <taxon>Racocetra</taxon>
    </lineage>
</organism>
<comment type="caution">
    <text evidence="1">The sequence shown here is derived from an EMBL/GenBank/DDBJ whole genome shotgun (WGS) entry which is preliminary data.</text>
</comment>
<sequence>FCTNFELLNDSTKKELARFENCGYRILNALEKQIIAYLISVLPGAFV</sequence>
<name>A0ACA9SMZ0_9GLOM</name>
<feature type="non-terminal residue" evidence="1">
    <location>
        <position position="1"/>
    </location>
</feature>
<dbReference type="EMBL" id="CAJVQC010131067">
    <property type="protein sequence ID" value="CAG8841649.1"/>
    <property type="molecule type" value="Genomic_DNA"/>
</dbReference>
<gene>
    <name evidence="1" type="ORF">RPERSI_LOCUS31973</name>
</gene>
<keyword evidence="2" id="KW-1185">Reference proteome</keyword>